<evidence type="ECO:0000256" key="1">
    <source>
        <dbReference type="ARBA" id="ARBA00008061"/>
    </source>
</evidence>
<comment type="caution">
    <text evidence="3">The sequence shown here is derived from an EMBL/GenBank/DDBJ whole genome shotgun (WGS) entry which is preliminary data.</text>
</comment>
<dbReference type="RefSeq" id="WP_033508056.1">
    <property type="nucleotide sequence ID" value="NZ_JDTM01000002.1"/>
</dbReference>
<feature type="domain" description="Glycosyl hydrolase family 13 catalytic" evidence="2">
    <location>
        <begin position="172"/>
        <end position="592"/>
    </location>
</feature>
<comment type="similarity">
    <text evidence="1">Belongs to the glycosyl hydrolase 13 family.</text>
</comment>
<gene>
    <name evidence="3" type="ORF">BSAE_0305</name>
</gene>
<dbReference type="SMART" id="SM00642">
    <property type="entry name" value="Aamy"/>
    <property type="match status" value="1"/>
</dbReference>
<dbReference type="AlphaFoldDB" id="A0A087CZ48"/>
<dbReference type="CDD" id="cd02860">
    <property type="entry name" value="E_set_Pullulanase"/>
    <property type="match status" value="1"/>
</dbReference>
<evidence type="ECO:0000313" key="4">
    <source>
        <dbReference type="Proteomes" id="UP000029040"/>
    </source>
</evidence>
<name>A0A087CZ48_9BIFI</name>
<dbReference type="PANTHER" id="PTHR43002">
    <property type="entry name" value="GLYCOGEN DEBRANCHING ENZYME"/>
    <property type="match status" value="1"/>
</dbReference>
<dbReference type="InterPro" id="IPR013783">
    <property type="entry name" value="Ig-like_fold"/>
</dbReference>
<dbReference type="Gene3D" id="3.20.20.80">
    <property type="entry name" value="Glycosidases"/>
    <property type="match status" value="1"/>
</dbReference>
<protein>
    <submittedName>
        <fullName evidence="3">Pullulanase</fullName>
        <ecNumber evidence="3">3.2.1.41</ecNumber>
    </submittedName>
</protein>
<dbReference type="InterPro" id="IPR017853">
    <property type="entry name" value="GH"/>
</dbReference>
<dbReference type="Pfam" id="PF00128">
    <property type="entry name" value="Alpha-amylase"/>
    <property type="match status" value="1"/>
</dbReference>
<keyword evidence="3" id="KW-0378">Hydrolase</keyword>
<dbReference type="GO" id="GO:0005975">
    <property type="term" value="P:carbohydrate metabolic process"/>
    <property type="evidence" value="ECO:0007669"/>
    <property type="project" value="InterPro"/>
</dbReference>
<dbReference type="InterPro" id="IPR014756">
    <property type="entry name" value="Ig_E-set"/>
</dbReference>
<dbReference type="EMBL" id="JGZM01000002">
    <property type="protein sequence ID" value="KFI88548.1"/>
    <property type="molecule type" value="Genomic_DNA"/>
</dbReference>
<dbReference type="CDD" id="cd11341">
    <property type="entry name" value="AmyAc_Pullulanase_LD-like"/>
    <property type="match status" value="1"/>
</dbReference>
<accession>A0A087CZ48</accession>
<dbReference type="InterPro" id="IPR004193">
    <property type="entry name" value="Glyco_hydro_13_N"/>
</dbReference>
<sequence length="697" mass="74631">MTQPRDYQRSTVNPISTLPAYDGELGARLTADGTAFTVWAPTAEAVTLRLFATGSDDEPGARAIAERPMASGPRGTWHVEIPEWLAGVYYDFLVRFPDGTVNRAADPWARAAGVNGARSMVVDLAQTDPEGWDEDRGPEIPDGELVVWETHIGDFSNDPDCGVPAEHRGRFLAFTHDGTHITGDPASPTCLNYLKRLGVTCVQLLPFYDYGSVDETRPDSDQFNWGYDPVNYNVPEGSYSTDPRHGEVRIRECKTMIQALHRAGFKVIMDVVYNHMYSADNWFERMTPGYFCRRTDGGALANGSGCGCDMASEHAMFGRYIVDSVTYWAREYHIDGFRFDLMGLIDVETMNAVRASVDALPDGRRILLYGEPWSAADSAVEPGTILSNKGGVGRLDRRIGWFCDATRDSIKGHVLYSDQAGFVNGLGRAFAPSVRKAVDAWHGAVGEPKDPMQLVQYVSAHDDLTLWDKLCATMCPGGPTEADYAACGACGGVAGEAAGPVGGGAADDAVGGETGGCHGDVADMLAANAMAAGLVMTAAGLPFLLSGEEFARTKLGCSDSFDRPASLNLLDWRRAARMAPLVDWYRTLIALRRSHPELCRGAHVSLPSADDVVAYRVGDLVMAANAGYGESALDMTGGAASDGAWSVIADSTDALSGRATPPDADAETVGRGACGTAAVTLPARSFTVWQRCAGDAQ</sequence>
<dbReference type="Gene3D" id="2.60.40.10">
    <property type="entry name" value="Immunoglobulins"/>
    <property type="match status" value="1"/>
</dbReference>
<proteinExistence type="inferred from homology"/>
<dbReference type="GO" id="GO:0051060">
    <property type="term" value="F:pullulanase activity"/>
    <property type="evidence" value="ECO:0007669"/>
    <property type="project" value="UniProtKB-EC"/>
</dbReference>
<dbReference type="SUPFAM" id="SSF51445">
    <property type="entry name" value="(Trans)glycosidases"/>
    <property type="match status" value="1"/>
</dbReference>
<dbReference type="Pfam" id="PF02922">
    <property type="entry name" value="CBM_48"/>
    <property type="match status" value="1"/>
</dbReference>
<evidence type="ECO:0000259" key="2">
    <source>
        <dbReference type="SMART" id="SM00642"/>
    </source>
</evidence>
<dbReference type="Proteomes" id="UP000029040">
    <property type="component" value="Unassembled WGS sequence"/>
</dbReference>
<dbReference type="InterPro" id="IPR006047">
    <property type="entry name" value="GH13_cat_dom"/>
</dbReference>
<organism evidence="3 4">
    <name type="scientific">Bifidobacterium pullorum subsp. saeculare DSM 6531 = LMG 14934</name>
    <dbReference type="NCBI Taxonomy" id="1437611"/>
    <lineage>
        <taxon>Bacteria</taxon>
        <taxon>Bacillati</taxon>
        <taxon>Actinomycetota</taxon>
        <taxon>Actinomycetes</taxon>
        <taxon>Bifidobacteriales</taxon>
        <taxon>Bifidobacteriaceae</taxon>
        <taxon>Bifidobacterium</taxon>
    </lineage>
</organism>
<dbReference type="EC" id="3.2.1.41" evidence="3"/>
<evidence type="ECO:0000313" key="3">
    <source>
        <dbReference type="EMBL" id="KFI88548.1"/>
    </source>
</evidence>
<dbReference type="SUPFAM" id="SSF81296">
    <property type="entry name" value="E set domains"/>
    <property type="match status" value="1"/>
</dbReference>
<keyword evidence="3" id="KW-0326">Glycosidase</keyword>
<reference evidence="3 4" key="1">
    <citation type="submission" date="2014-03" db="EMBL/GenBank/DDBJ databases">
        <title>Genomics of Bifidobacteria.</title>
        <authorList>
            <person name="Ventura M."/>
            <person name="Milani C."/>
            <person name="Lugli G.A."/>
        </authorList>
    </citation>
    <scope>NUCLEOTIDE SEQUENCE [LARGE SCALE GENOMIC DNA]</scope>
    <source>
        <strain evidence="3 4">LMG 14934</strain>
    </source>
</reference>